<keyword evidence="2" id="KW-1185">Reference proteome</keyword>
<dbReference type="EMBL" id="AP017312">
    <property type="protein sequence ID" value="BAU28805.1"/>
    <property type="molecule type" value="Genomic_DNA"/>
</dbReference>
<proteinExistence type="predicted"/>
<accession>A0A0U5AYF5</accession>
<protein>
    <submittedName>
        <fullName evidence="1">Uncharacterized protein</fullName>
    </submittedName>
</protein>
<evidence type="ECO:0000313" key="1">
    <source>
        <dbReference type="EMBL" id="BAU28805.1"/>
    </source>
</evidence>
<dbReference type="KEGG" id="asoc:CB4_02982"/>
<dbReference type="Proteomes" id="UP000217696">
    <property type="component" value="Chromosome"/>
</dbReference>
<gene>
    <name evidence="1" type="ORF">CB4_02982</name>
</gene>
<name>A0A0U5AYF5_9BACL</name>
<dbReference type="RefSeq" id="WP_157737996.1">
    <property type="nucleotide sequence ID" value="NZ_AP017312.1"/>
</dbReference>
<sequence length="51" mass="6016">MTEDKCISCGNELVSWERNRAECTNCREIMVETYHDDSFHTEDGDNLFIQE</sequence>
<organism evidence="1 2">
    <name type="scientific">Aneurinibacillus soli</name>
    <dbReference type="NCBI Taxonomy" id="1500254"/>
    <lineage>
        <taxon>Bacteria</taxon>
        <taxon>Bacillati</taxon>
        <taxon>Bacillota</taxon>
        <taxon>Bacilli</taxon>
        <taxon>Bacillales</taxon>
        <taxon>Paenibacillaceae</taxon>
        <taxon>Aneurinibacillus group</taxon>
        <taxon>Aneurinibacillus</taxon>
    </lineage>
</organism>
<reference evidence="1 2" key="1">
    <citation type="submission" date="2015-12" db="EMBL/GenBank/DDBJ databases">
        <title>Genome sequence of Aneurinibacillus soli.</title>
        <authorList>
            <person name="Lee J.S."/>
            <person name="Lee K.C."/>
            <person name="Kim K.K."/>
            <person name="Lee B.W."/>
        </authorList>
    </citation>
    <scope>NUCLEOTIDE SEQUENCE [LARGE SCALE GENOMIC DNA]</scope>
    <source>
        <strain evidence="1 2">CB4</strain>
    </source>
</reference>
<evidence type="ECO:0000313" key="2">
    <source>
        <dbReference type="Proteomes" id="UP000217696"/>
    </source>
</evidence>
<dbReference type="AlphaFoldDB" id="A0A0U5AYF5"/>